<sequence>MISTTSALYTAFALLATVHNSVNAQSLPYGLCDTANFQYSALVGKPTAVIPIKQIPLVTIAGAPLTVKGSITIIDGCHFEATDFVFTGAGESYWYGSAPGSSDGVTLVDTPVAQSANPAKFSFAFTQVAGRQVNWQSFTEMRLFEKNTNGLLATVTFPGKLGASAGAGAPTPGAPTTGGSGSASPASGASPAAGAASPAAKSAAGSDRQTSWTMKLYQGVLATLSLGAALVIA</sequence>
<gene>
    <name evidence="3" type="ORF">BDEG_23741</name>
</gene>
<reference evidence="3 4" key="2">
    <citation type="submission" date="2016-05" db="EMBL/GenBank/DDBJ databases">
        <title>Lineage-specific infection strategies underlie the spectrum of fungal disease in amphibians.</title>
        <authorList>
            <person name="Cuomo C.A."/>
            <person name="Farrer R.A."/>
            <person name="James T."/>
            <person name="Longcore J."/>
            <person name="Birren B."/>
        </authorList>
    </citation>
    <scope>NUCLEOTIDE SEQUENCE [LARGE SCALE GENOMIC DNA]</scope>
    <source>
        <strain evidence="3 4">JEL423</strain>
    </source>
</reference>
<keyword evidence="2" id="KW-0732">Signal</keyword>
<feature type="signal peptide" evidence="2">
    <location>
        <begin position="1"/>
        <end position="24"/>
    </location>
</feature>
<dbReference type="OrthoDB" id="5573191at2759"/>
<name>A0A177WIK5_BATDL</name>
<evidence type="ECO:0000313" key="4">
    <source>
        <dbReference type="Proteomes" id="UP000077115"/>
    </source>
</evidence>
<protein>
    <recommendedName>
        <fullName evidence="5">DM13 domain-containing protein</fullName>
    </recommendedName>
</protein>
<evidence type="ECO:0000256" key="1">
    <source>
        <dbReference type="SAM" id="MobiDB-lite"/>
    </source>
</evidence>
<dbReference type="EMBL" id="DS022303">
    <property type="protein sequence ID" value="OAJ39947.1"/>
    <property type="molecule type" value="Genomic_DNA"/>
</dbReference>
<feature type="chain" id="PRO_5008077603" description="DM13 domain-containing protein" evidence="2">
    <location>
        <begin position="25"/>
        <end position="233"/>
    </location>
</feature>
<reference evidence="3 4" key="1">
    <citation type="submission" date="2006-10" db="EMBL/GenBank/DDBJ databases">
        <title>The Genome Sequence of Batrachochytrium dendrobatidis JEL423.</title>
        <authorList>
            <consortium name="The Broad Institute Genome Sequencing Platform"/>
            <person name="Birren B."/>
            <person name="Lander E."/>
            <person name="Galagan J."/>
            <person name="Cuomo C."/>
            <person name="Devon K."/>
            <person name="Jaffe D."/>
            <person name="Butler J."/>
            <person name="Alvarez P."/>
            <person name="Gnerre S."/>
            <person name="Grabherr M."/>
            <person name="Kleber M."/>
            <person name="Mauceli E."/>
            <person name="Brockman W."/>
            <person name="Young S."/>
            <person name="LaButti K."/>
            <person name="Sykes S."/>
            <person name="DeCaprio D."/>
            <person name="Crawford M."/>
            <person name="Koehrsen M."/>
            <person name="Engels R."/>
            <person name="Montgomery P."/>
            <person name="Pearson M."/>
            <person name="Howarth C."/>
            <person name="Larson L."/>
            <person name="White J."/>
            <person name="O'Leary S."/>
            <person name="Kodira C."/>
            <person name="Zeng Q."/>
            <person name="Yandava C."/>
            <person name="Alvarado L."/>
            <person name="Longcore J."/>
            <person name="James T."/>
        </authorList>
    </citation>
    <scope>NUCLEOTIDE SEQUENCE [LARGE SCALE GENOMIC DNA]</scope>
    <source>
        <strain evidence="3 4">JEL423</strain>
    </source>
</reference>
<dbReference type="AlphaFoldDB" id="A0A177WIK5"/>
<dbReference type="VEuPathDB" id="FungiDB:BDEG_23741"/>
<organism evidence="3 4">
    <name type="scientific">Batrachochytrium dendrobatidis (strain JEL423)</name>
    <dbReference type="NCBI Taxonomy" id="403673"/>
    <lineage>
        <taxon>Eukaryota</taxon>
        <taxon>Fungi</taxon>
        <taxon>Fungi incertae sedis</taxon>
        <taxon>Chytridiomycota</taxon>
        <taxon>Chytridiomycota incertae sedis</taxon>
        <taxon>Chytridiomycetes</taxon>
        <taxon>Rhizophydiales</taxon>
        <taxon>Rhizophydiales incertae sedis</taxon>
        <taxon>Batrachochytrium</taxon>
    </lineage>
</organism>
<feature type="region of interest" description="Disordered" evidence="1">
    <location>
        <begin position="165"/>
        <end position="205"/>
    </location>
</feature>
<evidence type="ECO:0008006" key="5">
    <source>
        <dbReference type="Google" id="ProtNLM"/>
    </source>
</evidence>
<dbReference type="Proteomes" id="UP000077115">
    <property type="component" value="Unassembled WGS sequence"/>
</dbReference>
<feature type="compositionally biased region" description="Low complexity" evidence="1">
    <location>
        <begin position="182"/>
        <end position="205"/>
    </location>
</feature>
<evidence type="ECO:0000313" key="3">
    <source>
        <dbReference type="EMBL" id="OAJ39947.1"/>
    </source>
</evidence>
<feature type="compositionally biased region" description="Low complexity" evidence="1">
    <location>
        <begin position="165"/>
        <end position="175"/>
    </location>
</feature>
<proteinExistence type="predicted"/>
<evidence type="ECO:0000256" key="2">
    <source>
        <dbReference type="SAM" id="SignalP"/>
    </source>
</evidence>
<accession>A0A177WIK5</accession>